<evidence type="ECO:0000256" key="1">
    <source>
        <dbReference type="ARBA" id="ARBA00004141"/>
    </source>
</evidence>
<dbReference type="GO" id="GO:0022857">
    <property type="term" value="F:transmembrane transporter activity"/>
    <property type="evidence" value="ECO:0007669"/>
    <property type="project" value="InterPro"/>
</dbReference>
<dbReference type="HOGENOM" id="CLU_004790_4_2_1"/>
<dbReference type="OrthoDB" id="8904098at2759"/>
<dbReference type="AlphaFoldDB" id="F2PPJ7"/>
<protein>
    <submittedName>
        <fullName evidence="8">MFS peptide transporter Ptr2</fullName>
    </submittedName>
</protein>
<dbReference type="VEuPathDB" id="FungiDB:TEQG_02848"/>
<evidence type="ECO:0000256" key="4">
    <source>
        <dbReference type="ARBA" id="ARBA00022989"/>
    </source>
</evidence>
<proteinExistence type="inferred from homology"/>
<keyword evidence="4 7" id="KW-1133">Transmembrane helix</keyword>
<evidence type="ECO:0000256" key="2">
    <source>
        <dbReference type="ARBA" id="ARBA00005982"/>
    </source>
</evidence>
<dbReference type="InterPro" id="IPR000109">
    <property type="entry name" value="POT_fam"/>
</dbReference>
<feature type="transmembrane region" description="Helical" evidence="7">
    <location>
        <begin position="251"/>
        <end position="269"/>
    </location>
</feature>
<feature type="transmembrane region" description="Helical" evidence="7">
    <location>
        <begin position="301"/>
        <end position="321"/>
    </location>
</feature>
<dbReference type="eggNOG" id="KOG1237">
    <property type="taxonomic scope" value="Eukaryota"/>
</dbReference>
<keyword evidence="5 7" id="KW-0472">Membrane</keyword>
<evidence type="ECO:0000313" key="8">
    <source>
        <dbReference type="EMBL" id="EGE03815.1"/>
    </source>
</evidence>
<keyword evidence="9" id="KW-1185">Reference proteome</keyword>
<evidence type="ECO:0000313" key="9">
    <source>
        <dbReference type="Proteomes" id="UP000009169"/>
    </source>
</evidence>
<feature type="transmembrane region" description="Helical" evidence="7">
    <location>
        <begin position="210"/>
        <end position="230"/>
    </location>
</feature>
<feature type="transmembrane region" description="Helical" evidence="7">
    <location>
        <begin position="360"/>
        <end position="381"/>
    </location>
</feature>
<dbReference type="InterPro" id="IPR036259">
    <property type="entry name" value="MFS_trans_sf"/>
</dbReference>
<evidence type="ECO:0000256" key="7">
    <source>
        <dbReference type="SAM" id="Phobius"/>
    </source>
</evidence>
<name>F2PPJ7_TRIEC</name>
<feature type="transmembrane region" description="Helical" evidence="7">
    <location>
        <begin position="170"/>
        <end position="190"/>
    </location>
</feature>
<dbReference type="Proteomes" id="UP000009169">
    <property type="component" value="Unassembled WGS sequence"/>
</dbReference>
<comment type="similarity">
    <text evidence="2">Belongs to the major facilitator superfamily. Proton-dependent oligopeptide transporter (POT/PTR) (TC 2.A.17) family.</text>
</comment>
<keyword evidence="3 7" id="KW-0812">Transmembrane</keyword>
<feature type="transmembrane region" description="Helical" evidence="7">
    <location>
        <begin position="333"/>
        <end position="354"/>
    </location>
</feature>
<comment type="subcellular location">
    <subcellularLocation>
        <location evidence="1">Membrane</location>
        <topology evidence="1">Multi-pass membrane protein</topology>
    </subcellularLocation>
</comment>
<organism evidence="8 9">
    <name type="scientific">Trichophyton equinum (strain ATCC MYA-4606 / CBS 127.97)</name>
    <name type="common">Horse ringworm fungus</name>
    <dbReference type="NCBI Taxonomy" id="559882"/>
    <lineage>
        <taxon>Eukaryota</taxon>
        <taxon>Fungi</taxon>
        <taxon>Dikarya</taxon>
        <taxon>Ascomycota</taxon>
        <taxon>Pezizomycotina</taxon>
        <taxon>Eurotiomycetes</taxon>
        <taxon>Eurotiomycetidae</taxon>
        <taxon>Onygenales</taxon>
        <taxon>Arthrodermataceae</taxon>
        <taxon>Trichophyton</taxon>
    </lineage>
</organism>
<dbReference type="PANTHER" id="PTHR11654">
    <property type="entry name" value="OLIGOPEPTIDE TRANSPORTER-RELATED"/>
    <property type="match status" value="1"/>
</dbReference>
<dbReference type="Pfam" id="PF00854">
    <property type="entry name" value="PTR2"/>
    <property type="match status" value="1"/>
</dbReference>
<gene>
    <name evidence="8" type="ORF">TEQG_02848</name>
</gene>
<dbReference type="SUPFAM" id="SSF103473">
    <property type="entry name" value="MFS general substrate transporter"/>
    <property type="match status" value="1"/>
</dbReference>
<evidence type="ECO:0000256" key="5">
    <source>
        <dbReference type="ARBA" id="ARBA00023136"/>
    </source>
</evidence>
<sequence length="413" mass="46132">MAEPKDIEPEQTPSPPVREIVSTPNKNEPTEQELATLRKVAGKLPWSAFLVAIVELCERFAYYGLNGPFQNYMQHKYKEPSGVPGAIGLGQSTATGLSSFFQVWITRLTSRKLYVVRPPKGSIYLRAFKVMYIGMKNGGKLDAAKSSYQRHNGGRVFPWDDQFVDEMKRALVACRVFIYFPIYWVCYQQMVNNFVSQAATMQLHGIPNDIMQNINPLAIIIFIPICDRIVYPLLRKRGIKFKPITRITTGFLFASIAMAYAAIVQHLIYSSPPCYNAPMKCDASKDGKLPNQVHVAIQSPAYLMIGLSEIFASITGLEYAYTKAPPSMKSFVMAMFLLTSAFGAALGMAISPVAKDPKLVWMYTGLSVASAVAGLIFWILFSRYNAKEEDMNALADKELREDRPVAAKQNSII</sequence>
<dbReference type="Gene3D" id="1.20.1250.20">
    <property type="entry name" value="MFS general substrate transporter like domains"/>
    <property type="match status" value="2"/>
</dbReference>
<reference evidence="9" key="1">
    <citation type="journal article" date="2012" name="MBio">
        <title>Comparative genome analysis of Trichophyton rubrum and related dermatophytes reveals candidate genes involved in infection.</title>
        <authorList>
            <person name="Martinez D.A."/>
            <person name="Oliver B.G."/>
            <person name="Graeser Y."/>
            <person name="Goldberg J.M."/>
            <person name="Li W."/>
            <person name="Martinez-Rossi N.M."/>
            <person name="Monod M."/>
            <person name="Shelest E."/>
            <person name="Barton R.C."/>
            <person name="Birch E."/>
            <person name="Brakhage A.A."/>
            <person name="Chen Z."/>
            <person name="Gurr S.J."/>
            <person name="Heiman D."/>
            <person name="Heitman J."/>
            <person name="Kosti I."/>
            <person name="Rossi A."/>
            <person name="Saif S."/>
            <person name="Samalova M."/>
            <person name="Saunders C.W."/>
            <person name="Shea T."/>
            <person name="Summerbell R.C."/>
            <person name="Xu J."/>
            <person name="Young S."/>
            <person name="Zeng Q."/>
            <person name="Birren B.W."/>
            <person name="Cuomo C.A."/>
            <person name="White T.C."/>
        </authorList>
    </citation>
    <scope>NUCLEOTIDE SEQUENCE [LARGE SCALE GENOMIC DNA]</scope>
    <source>
        <strain evidence="9">ATCC MYA-4606 / CBS 127.97</strain>
    </source>
</reference>
<dbReference type="GO" id="GO:0016020">
    <property type="term" value="C:membrane"/>
    <property type="evidence" value="ECO:0007669"/>
    <property type="project" value="UniProtKB-SubCell"/>
</dbReference>
<evidence type="ECO:0000256" key="6">
    <source>
        <dbReference type="SAM" id="MobiDB-lite"/>
    </source>
</evidence>
<dbReference type="EMBL" id="DS995729">
    <property type="protein sequence ID" value="EGE03815.1"/>
    <property type="molecule type" value="Genomic_DNA"/>
</dbReference>
<accession>F2PPJ7</accession>
<evidence type="ECO:0000256" key="3">
    <source>
        <dbReference type="ARBA" id="ARBA00022692"/>
    </source>
</evidence>
<feature type="region of interest" description="Disordered" evidence="6">
    <location>
        <begin position="1"/>
        <end position="30"/>
    </location>
</feature>